<feature type="region of interest" description="Disordered" evidence="1">
    <location>
        <begin position="108"/>
        <end position="162"/>
    </location>
</feature>
<dbReference type="EMBL" id="CADCVZ010000003">
    <property type="protein sequence ID" value="CAA9490705.1"/>
    <property type="molecule type" value="Genomic_DNA"/>
</dbReference>
<evidence type="ECO:0000256" key="1">
    <source>
        <dbReference type="SAM" id="MobiDB-lite"/>
    </source>
</evidence>
<organism evidence="2">
    <name type="scientific">uncultured Sphingomonas sp</name>
    <dbReference type="NCBI Taxonomy" id="158754"/>
    <lineage>
        <taxon>Bacteria</taxon>
        <taxon>Pseudomonadati</taxon>
        <taxon>Pseudomonadota</taxon>
        <taxon>Alphaproteobacteria</taxon>
        <taxon>Sphingomonadales</taxon>
        <taxon>Sphingomonadaceae</taxon>
        <taxon>Sphingomonas</taxon>
        <taxon>environmental samples</taxon>
    </lineage>
</organism>
<feature type="compositionally biased region" description="Basic residues" evidence="1">
    <location>
        <begin position="264"/>
        <end position="273"/>
    </location>
</feature>
<name>A0A6J4S6M5_9SPHN</name>
<feature type="compositionally biased region" description="Low complexity" evidence="1">
    <location>
        <begin position="138"/>
        <end position="147"/>
    </location>
</feature>
<feature type="compositionally biased region" description="Low complexity" evidence="1">
    <location>
        <begin position="242"/>
        <end position="256"/>
    </location>
</feature>
<sequence>AARRHPDAVVADPGRRGRQLAGHRLRAAARRRPAVRRPRRDQPTCVRLALPAFRVGGRAARASGRSPRDRLRDGGSGPVDRRHRAARCQALPARVSGVAVCGRRLRPADPARRPVRPARAIRPHAGAARHRRHRPHQARSGARSAGFGRRRNRRGAADGDQAPVRACLAASCGMGRQAHARLAAVPGSGRRRSAGAGGLRRGRDDPDTRVSAAAADAARHLPADARPGSELSAGADAGRSNGALPARPAAAAAAGRAARDCPVPRKRRLRPGRSHPGQELPQPQLSKHRAGDDRLRADGRRARLPKCAASLGGHRRGPAHRSPAASHGIGPAAARPGRRDCPQRPGQPPDDQLGHRTRHGSPSHATGTGALGRLAPVPLYRGRRALCWARRPGGGALVPGGFGKLRAGCGDPPARPRPGRRPFSLLAAGRPEHPPRDAPLRSGRTRRGDRSLAAAL</sequence>
<reference evidence="2" key="1">
    <citation type="submission" date="2020-02" db="EMBL/GenBank/DDBJ databases">
        <authorList>
            <person name="Meier V. D."/>
        </authorList>
    </citation>
    <scope>NUCLEOTIDE SEQUENCE</scope>
    <source>
        <strain evidence="2">AVDCRST_MAG09</strain>
    </source>
</reference>
<gene>
    <name evidence="2" type="ORF">AVDCRST_MAG09-7</name>
</gene>
<evidence type="ECO:0000313" key="2">
    <source>
        <dbReference type="EMBL" id="CAA9490705.1"/>
    </source>
</evidence>
<dbReference type="AlphaFoldDB" id="A0A6J4S6M5"/>
<feature type="compositionally biased region" description="Basic and acidic residues" evidence="1">
    <location>
        <begin position="430"/>
        <end position="439"/>
    </location>
</feature>
<protein>
    <submittedName>
        <fullName evidence="2">Uncharacterized protein</fullName>
    </submittedName>
</protein>
<feature type="compositionally biased region" description="Basic residues" evidence="1">
    <location>
        <begin position="16"/>
        <end position="39"/>
    </location>
</feature>
<feature type="region of interest" description="Disordered" evidence="1">
    <location>
        <begin position="183"/>
        <end position="371"/>
    </location>
</feature>
<feature type="non-terminal residue" evidence="2">
    <location>
        <position position="456"/>
    </location>
</feature>
<feature type="compositionally biased region" description="Low complexity" evidence="1">
    <location>
        <begin position="56"/>
        <end position="65"/>
    </location>
</feature>
<feature type="region of interest" description="Disordered" evidence="1">
    <location>
        <begin position="1"/>
        <end position="43"/>
    </location>
</feature>
<feature type="compositionally biased region" description="Basic residues" evidence="1">
    <location>
        <begin position="113"/>
        <end position="137"/>
    </location>
</feature>
<accession>A0A6J4S6M5</accession>
<feature type="compositionally biased region" description="Basic and acidic residues" evidence="1">
    <location>
        <begin position="289"/>
        <end position="301"/>
    </location>
</feature>
<feature type="region of interest" description="Disordered" evidence="1">
    <location>
        <begin position="56"/>
        <end position="85"/>
    </location>
</feature>
<proteinExistence type="predicted"/>
<feature type="region of interest" description="Disordered" evidence="1">
    <location>
        <begin position="406"/>
        <end position="456"/>
    </location>
</feature>
<feature type="non-terminal residue" evidence="2">
    <location>
        <position position="1"/>
    </location>
</feature>